<evidence type="ECO:0000256" key="1">
    <source>
        <dbReference type="SAM" id="Phobius"/>
    </source>
</evidence>
<keyword evidence="1" id="KW-1133">Transmembrane helix</keyword>
<reference evidence="2" key="1">
    <citation type="submission" date="2018-02" db="EMBL/GenBank/DDBJ databases">
        <title>Rhizophora mucronata_Transcriptome.</title>
        <authorList>
            <person name="Meera S.P."/>
            <person name="Sreeshan A."/>
            <person name="Augustine A."/>
        </authorList>
    </citation>
    <scope>NUCLEOTIDE SEQUENCE</scope>
    <source>
        <tissue evidence="2">Leaf</tissue>
    </source>
</reference>
<evidence type="ECO:0000313" key="2">
    <source>
        <dbReference type="EMBL" id="MBX59275.1"/>
    </source>
</evidence>
<dbReference type="EMBL" id="GGEC01078791">
    <property type="protein sequence ID" value="MBX59275.1"/>
    <property type="molecule type" value="Transcribed_RNA"/>
</dbReference>
<name>A0A2P2PX40_RHIMU</name>
<proteinExistence type="predicted"/>
<accession>A0A2P2PX40</accession>
<organism evidence="2">
    <name type="scientific">Rhizophora mucronata</name>
    <name type="common">Asiatic mangrove</name>
    <dbReference type="NCBI Taxonomy" id="61149"/>
    <lineage>
        <taxon>Eukaryota</taxon>
        <taxon>Viridiplantae</taxon>
        <taxon>Streptophyta</taxon>
        <taxon>Embryophyta</taxon>
        <taxon>Tracheophyta</taxon>
        <taxon>Spermatophyta</taxon>
        <taxon>Magnoliopsida</taxon>
        <taxon>eudicotyledons</taxon>
        <taxon>Gunneridae</taxon>
        <taxon>Pentapetalae</taxon>
        <taxon>rosids</taxon>
        <taxon>fabids</taxon>
        <taxon>Malpighiales</taxon>
        <taxon>Rhizophoraceae</taxon>
        <taxon>Rhizophora</taxon>
    </lineage>
</organism>
<feature type="transmembrane region" description="Helical" evidence="1">
    <location>
        <begin position="23"/>
        <end position="40"/>
    </location>
</feature>
<sequence length="67" mass="7795">MNPSIGFLWNSFEELDRCLTSKVWIMGFFVIISLICLAHNEEIFNNNTSLCVGKICDLIRIQWVKVM</sequence>
<keyword evidence="1" id="KW-0812">Transmembrane</keyword>
<dbReference type="AlphaFoldDB" id="A0A2P2PX40"/>
<keyword evidence="1" id="KW-0472">Membrane</keyword>
<protein>
    <submittedName>
        <fullName evidence="2">Uncharacterized protein</fullName>
    </submittedName>
</protein>